<dbReference type="Proteomes" id="UP001055072">
    <property type="component" value="Unassembled WGS sequence"/>
</dbReference>
<name>A0ACB8U3G8_9APHY</name>
<protein>
    <submittedName>
        <fullName evidence="1">Uncharacterized protein</fullName>
    </submittedName>
</protein>
<keyword evidence="2" id="KW-1185">Reference proteome</keyword>
<comment type="caution">
    <text evidence="1">The sequence shown here is derived from an EMBL/GenBank/DDBJ whole genome shotgun (WGS) entry which is preliminary data.</text>
</comment>
<gene>
    <name evidence="1" type="ORF">BDY19DRAFT_149681</name>
</gene>
<accession>A0ACB8U3G8</accession>
<evidence type="ECO:0000313" key="1">
    <source>
        <dbReference type="EMBL" id="KAI0088821.1"/>
    </source>
</evidence>
<dbReference type="EMBL" id="MU274912">
    <property type="protein sequence ID" value="KAI0088821.1"/>
    <property type="molecule type" value="Genomic_DNA"/>
</dbReference>
<sequence length="70" mass="7584">MISTQPLLCIIALCVLQACAVTTVTIGSTASHAVPTTLFGVMYEVCVECHYPPTQSSIVAHRKIMWRAGY</sequence>
<evidence type="ECO:0000313" key="2">
    <source>
        <dbReference type="Proteomes" id="UP001055072"/>
    </source>
</evidence>
<organism evidence="1 2">
    <name type="scientific">Irpex rosettiformis</name>
    <dbReference type="NCBI Taxonomy" id="378272"/>
    <lineage>
        <taxon>Eukaryota</taxon>
        <taxon>Fungi</taxon>
        <taxon>Dikarya</taxon>
        <taxon>Basidiomycota</taxon>
        <taxon>Agaricomycotina</taxon>
        <taxon>Agaricomycetes</taxon>
        <taxon>Polyporales</taxon>
        <taxon>Irpicaceae</taxon>
        <taxon>Irpex</taxon>
    </lineage>
</organism>
<reference evidence="1" key="1">
    <citation type="journal article" date="2021" name="Environ. Microbiol.">
        <title>Gene family expansions and transcriptome signatures uncover fungal adaptations to wood decay.</title>
        <authorList>
            <person name="Hage H."/>
            <person name="Miyauchi S."/>
            <person name="Viragh M."/>
            <person name="Drula E."/>
            <person name="Min B."/>
            <person name="Chaduli D."/>
            <person name="Navarro D."/>
            <person name="Favel A."/>
            <person name="Norest M."/>
            <person name="Lesage-Meessen L."/>
            <person name="Balint B."/>
            <person name="Merenyi Z."/>
            <person name="de Eugenio L."/>
            <person name="Morin E."/>
            <person name="Martinez A.T."/>
            <person name="Baldrian P."/>
            <person name="Stursova M."/>
            <person name="Martinez M.J."/>
            <person name="Novotny C."/>
            <person name="Magnuson J.K."/>
            <person name="Spatafora J.W."/>
            <person name="Maurice S."/>
            <person name="Pangilinan J."/>
            <person name="Andreopoulos W."/>
            <person name="LaButti K."/>
            <person name="Hundley H."/>
            <person name="Na H."/>
            <person name="Kuo A."/>
            <person name="Barry K."/>
            <person name="Lipzen A."/>
            <person name="Henrissat B."/>
            <person name="Riley R."/>
            <person name="Ahrendt S."/>
            <person name="Nagy L.G."/>
            <person name="Grigoriev I.V."/>
            <person name="Martin F."/>
            <person name="Rosso M.N."/>
        </authorList>
    </citation>
    <scope>NUCLEOTIDE SEQUENCE</scope>
    <source>
        <strain evidence="1">CBS 384.51</strain>
    </source>
</reference>
<proteinExistence type="predicted"/>